<evidence type="ECO:0000256" key="1">
    <source>
        <dbReference type="ARBA" id="ARBA00000085"/>
    </source>
</evidence>
<evidence type="ECO:0000256" key="2">
    <source>
        <dbReference type="ARBA" id="ARBA00012438"/>
    </source>
</evidence>
<dbReference type="GO" id="GO:0046983">
    <property type="term" value="F:protein dimerization activity"/>
    <property type="evidence" value="ECO:0007669"/>
    <property type="project" value="InterPro"/>
</dbReference>
<evidence type="ECO:0000256" key="3">
    <source>
        <dbReference type="ARBA" id="ARBA00022553"/>
    </source>
</evidence>
<accession>A0A8J2XII4</accession>
<dbReference type="SUPFAM" id="SSF55874">
    <property type="entry name" value="ATPase domain of HSP90 chaperone/DNA topoisomerase II/histidine kinase"/>
    <property type="match status" value="1"/>
</dbReference>
<dbReference type="Gene3D" id="1.25.40.10">
    <property type="entry name" value="Tetratricopeptide repeat domain"/>
    <property type="match status" value="2"/>
</dbReference>
<organism evidence="12 13">
    <name type="scientific">Aquaticitalea lipolytica</name>
    <dbReference type="NCBI Taxonomy" id="1247562"/>
    <lineage>
        <taxon>Bacteria</taxon>
        <taxon>Pseudomonadati</taxon>
        <taxon>Bacteroidota</taxon>
        <taxon>Flavobacteriia</taxon>
        <taxon>Flavobacteriales</taxon>
        <taxon>Flavobacteriaceae</taxon>
        <taxon>Aquaticitalea</taxon>
    </lineage>
</organism>
<evidence type="ECO:0000313" key="13">
    <source>
        <dbReference type="Proteomes" id="UP000598120"/>
    </source>
</evidence>
<dbReference type="Pfam" id="PF13181">
    <property type="entry name" value="TPR_8"/>
    <property type="match status" value="2"/>
</dbReference>
<proteinExistence type="predicted"/>
<keyword evidence="9" id="KW-0175">Coiled coil</keyword>
<keyword evidence="8" id="KW-0902">Two-component regulatory system</keyword>
<comment type="caution">
    <text evidence="12">The sequence shown here is derived from an EMBL/GenBank/DDBJ whole genome shotgun (WGS) entry which is preliminary data.</text>
</comment>
<keyword evidence="4" id="KW-0808">Transferase</keyword>
<dbReference type="GO" id="GO:0005524">
    <property type="term" value="F:ATP binding"/>
    <property type="evidence" value="ECO:0007669"/>
    <property type="project" value="UniProtKB-KW"/>
</dbReference>
<dbReference type="PROSITE" id="PS50109">
    <property type="entry name" value="HIS_KIN"/>
    <property type="match status" value="1"/>
</dbReference>
<feature type="coiled-coil region" evidence="9">
    <location>
        <begin position="304"/>
        <end position="331"/>
    </location>
</feature>
<evidence type="ECO:0000256" key="7">
    <source>
        <dbReference type="ARBA" id="ARBA00022840"/>
    </source>
</evidence>
<dbReference type="Proteomes" id="UP000598120">
    <property type="component" value="Unassembled WGS sequence"/>
</dbReference>
<keyword evidence="5" id="KW-0547">Nucleotide-binding</keyword>
<evidence type="ECO:0000256" key="10">
    <source>
        <dbReference type="SAM" id="Phobius"/>
    </source>
</evidence>
<name>A0A8J2XII4_9FLAO</name>
<dbReference type="InterPro" id="IPR003594">
    <property type="entry name" value="HATPase_dom"/>
</dbReference>
<keyword evidence="7" id="KW-0067">ATP-binding</keyword>
<dbReference type="EMBL" id="BMIC01000001">
    <property type="protein sequence ID" value="GFZ79383.1"/>
    <property type="molecule type" value="Genomic_DNA"/>
</dbReference>
<dbReference type="Gene3D" id="1.20.5.1930">
    <property type="match status" value="1"/>
</dbReference>
<dbReference type="InterPro" id="IPR011990">
    <property type="entry name" value="TPR-like_helical_dom_sf"/>
</dbReference>
<dbReference type="EC" id="2.7.13.3" evidence="2"/>
<keyword evidence="10" id="KW-0472">Membrane</keyword>
<dbReference type="InterPro" id="IPR005467">
    <property type="entry name" value="His_kinase_dom"/>
</dbReference>
<gene>
    <name evidence="12" type="ORF">GCM10011531_06460</name>
</gene>
<dbReference type="InterPro" id="IPR019734">
    <property type="entry name" value="TPR_rpt"/>
</dbReference>
<dbReference type="Pfam" id="PF07730">
    <property type="entry name" value="HisKA_3"/>
    <property type="match status" value="1"/>
</dbReference>
<evidence type="ECO:0000313" key="12">
    <source>
        <dbReference type="EMBL" id="GFZ79383.1"/>
    </source>
</evidence>
<dbReference type="InterPro" id="IPR011712">
    <property type="entry name" value="Sig_transdc_His_kin_sub3_dim/P"/>
</dbReference>
<dbReference type="PANTHER" id="PTHR24421:SF10">
    <property type="entry name" value="NITRATE_NITRITE SENSOR PROTEIN NARQ"/>
    <property type="match status" value="1"/>
</dbReference>
<dbReference type="Gene3D" id="3.30.565.10">
    <property type="entry name" value="Histidine kinase-like ATPase, C-terminal domain"/>
    <property type="match status" value="1"/>
</dbReference>
<keyword evidence="6" id="KW-0418">Kinase</keyword>
<dbReference type="AlphaFoldDB" id="A0A8J2XII4"/>
<dbReference type="GO" id="GO:0016020">
    <property type="term" value="C:membrane"/>
    <property type="evidence" value="ECO:0007669"/>
    <property type="project" value="InterPro"/>
</dbReference>
<dbReference type="SUPFAM" id="SSF48452">
    <property type="entry name" value="TPR-like"/>
    <property type="match status" value="2"/>
</dbReference>
<dbReference type="CDD" id="cd16917">
    <property type="entry name" value="HATPase_UhpB-NarQ-NarX-like"/>
    <property type="match status" value="1"/>
</dbReference>
<dbReference type="InterPro" id="IPR050482">
    <property type="entry name" value="Sensor_HK_TwoCompSys"/>
</dbReference>
<feature type="domain" description="Histidine kinase" evidence="11">
    <location>
        <begin position="505"/>
        <end position="588"/>
    </location>
</feature>
<evidence type="ECO:0000256" key="6">
    <source>
        <dbReference type="ARBA" id="ARBA00022777"/>
    </source>
</evidence>
<feature type="transmembrane region" description="Helical" evidence="10">
    <location>
        <begin position="339"/>
        <end position="359"/>
    </location>
</feature>
<keyword evidence="10" id="KW-1133">Transmembrane helix</keyword>
<comment type="catalytic activity">
    <reaction evidence="1">
        <text>ATP + protein L-histidine = ADP + protein N-phospho-L-histidine.</text>
        <dbReference type="EC" id="2.7.13.3"/>
    </reaction>
</comment>
<keyword evidence="3" id="KW-0597">Phosphoprotein</keyword>
<evidence type="ECO:0000256" key="5">
    <source>
        <dbReference type="ARBA" id="ARBA00022741"/>
    </source>
</evidence>
<evidence type="ECO:0000256" key="4">
    <source>
        <dbReference type="ARBA" id="ARBA00022679"/>
    </source>
</evidence>
<protein>
    <recommendedName>
        <fullName evidence="2">histidine kinase</fullName>
        <ecNumber evidence="2">2.7.13.3</ecNumber>
    </recommendedName>
</protein>
<reference evidence="12 13" key="1">
    <citation type="journal article" date="2014" name="Int. J. Syst. Evol. Microbiol.">
        <title>Complete genome sequence of Corynebacterium casei LMG S-19264T (=DSM 44701T), isolated from a smear-ripened cheese.</title>
        <authorList>
            <consortium name="US DOE Joint Genome Institute (JGI-PGF)"/>
            <person name="Walter F."/>
            <person name="Albersmeier A."/>
            <person name="Kalinowski J."/>
            <person name="Ruckert C."/>
        </authorList>
    </citation>
    <scope>NUCLEOTIDE SEQUENCE [LARGE SCALE GENOMIC DNA]</scope>
    <source>
        <strain evidence="12 13">CGMCC 1.15295</strain>
    </source>
</reference>
<evidence type="ECO:0000259" key="11">
    <source>
        <dbReference type="PROSITE" id="PS50109"/>
    </source>
</evidence>
<dbReference type="GO" id="GO:0000155">
    <property type="term" value="F:phosphorelay sensor kinase activity"/>
    <property type="evidence" value="ECO:0007669"/>
    <property type="project" value="InterPro"/>
</dbReference>
<dbReference type="PANTHER" id="PTHR24421">
    <property type="entry name" value="NITRATE/NITRITE SENSOR PROTEIN NARX-RELATED"/>
    <property type="match status" value="1"/>
</dbReference>
<keyword evidence="10" id="KW-0812">Transmembrane</keyword>
<keyword evidence="13" id="KW-1185">Reference proteome</keyword>
<sequence length="588" mass="68073">MADKMLAKAIENNDELKKGQALYLKGKAILSTSNIKALEYFKQATKIFENTNNEALKDIYYDESQIHTLFSEFPEALSLGLKSLEYNKINAIEENVLRDMSSIGYIYDRMYDFKESIKWNREALKLAKKLNDKKGEALCYGRIGIAFDELAERDNFNKRLFDSALFYNKKAARMSELVNDLAQARTSYSNIGNTYSKLKDYKKAEEYTLKSLKVPGFDDRKGVTLVNLGKIYLETNRFSEAKKILDSAMQNTLKYGTRKYQLEAYYRYHELDVKKGDYKNALNNYIEYKSIEDSLLNETKTRQIAEMGERYKTADKEREILTQRAELAEKNLTIQKRDYQLYGLLGLALILGFIGYLFYNQQKLKNHQLQKENELKDALLKIETQSRLQEQRLRISRDLHDNIGAQLTFIISSIDNLKYGFDIKDEKLNKKLDDISSFTSATIYELRDTIWAMNKSEITFEDLQTRISNYIDKAHLSDDKIEFSFIVDDNVDTTRKFSSVEGMNIHRIIQEAIHNSLKHAKPNQIKVNIGYVNQQLQFEISDNGKGFNLQTTKKGNGLLNMQKRINEIGGELVIVSEENKGTKVIAIL</sequence>
<dbReference type="InterPro" id="IPR036890">
    <property type="entry name" value="HATPase_C_sf"/>
</dbReference>
<dbReference type="SMART" id="SM00028">
    <property type="entry name" value="TPR"/>
    <property type="match status" value="4"/>
</dbReference>
<evidence type="ECO:0000256" key="9">
    <source>
        <dbReference type="SAM" id="Coils"/>
    </source>
</evidence>
<dbReference type="Pfam" id="PF02518">
    <property type="entry name" value="HATPase_c"/>
    <property type="match status" value="1"/>
</dbReference>
<evidence type="ECO:0000256" key="8">
    <source>
        <dbReference type="ARBA" id="ARBA00023012"/>
    </source>
</evidence>